<evidence type="ECO:0000256" key="2">
    <source>
        <dbReference type="ARBA" id="ARBA00022741"/>
    </source>
</evidence>
<dbReference type="SUPFAM" id="SSF52210">
    <property type="entry name" value="Succinyl-CoA synthetase domains"/>
    <property type="match status" value="2"/>
</dbReference>
<dbReference type="GeneID" id="30680616"/>
<dbReference type="InterPro" id="IPR032875">
    <property type="entry name" value="Succ_CoA_lig_flav_dom"/>
</dbReference>
<dbReference type="RefSeq" id="WP_075050132.1">
    <property type="nucleotide sequence ID" value="NZ_CP006867.1"/>
</dbReference>
<evidence type="ECO:0000313" key="5">
    <source>
        <dbReference type="EMBL" id="ALU11919.1"/>
    </source>
</evidence>
<dbReference type="EMBL" id="CP006867">
    <property type="protein sequence ID" value="ALU11919.1"/>
    <property type="molecule type" value="Genomic_DNA"/>
</dbReference>
<dbReference type="InterPro" id="IPR016102">
    <property type="entry name" value="Succinyl-CoA_synth-like"/>
</dbReference>
<dbReference type="InterPro" id="IPR036291">
    <property type="entry name" value="NAD(P)-bd_dom_sf"/>
</dbReference>
<keyword evidence="1" id="KW-0436">Ligase</keyword>
<dbReference type="Gene3D" id="3.40.50.720">
    <property type="entry name" value="NAD(P)-binding Rossmann-like Domain"/>
    <property type="match status" value="1"/>
</dbReference>
<dbReference type="GO" id="GO:0005524">
    <property type="term" value="F:ATP binding"/>
    <property type="evidence" value="ECO:0007669"/>
    <property type="project" value="UniProtKB-KW"/>
</dbReference>
<organism evidence="5 6">
    <name type="scientific">Ignicoccus islandicus DSM 13165</name>
    <dbReference type="NCBI Taxonomy" id="940295"/>
    <lineage>
        <taxon>Archaea</taxon>
        <taxon>Thermoproteota</taxon>
        <taxon>Thermoprotei</taxon>
        <taxon>Desulfurococcales</taxon>
        <taxon>Desulfurococcaceae</taxon>
        <taxon>Ignicoccus</taxon>
    </lineage>
</organism>
<dbReference type="OrthoDB" id="18103at2157"/>
<keyword evidence="2" id="KW-0547">Nucleotide-binding</keyword>
<accession>A0A0U3FNL1</accession>
<dbReference type="KEGG" id="iis:EYM_06200"/>
<name>A0A0U3FNL1_9CREN</name>
<dbReference type="InterPro" id="IPR003781">
    <property type="entry name" value="CoA-bd"/>
</dbReference>
<dbReference type="AlphaFoldDB" id="A0A0U3FNL1"/>
<dbReference type="Pfam" id="PF13607">
    <property type="entry name" value="Succ_CoA_lig"/>
    <property type="match status" value="1"/>
</dbReference>
<proteinExistence type="predicted"/>
<keyword evidence="6" id="KW-1185">Reference proteome</keyword>
<keyword evidence="3" id="KW-0067">ATP-binding</keyword>
<dbReference type="SMART" id="SM00881">
    <property type="entry name" value="CoA_binding"/>
    <property type="match status" value="1"/>
</dbReference>
<gene>
    <name evidence="5" type="ORF">EYM_06200</name>
</gene>
<dbReference type="Proteomes" id="UP000060778">
    <property type="component" value="Chromosome"/>
</dbReference>
<dbReference type="STRING" id="940295.EYM_06200"/>
<protein>
    <submittedName>
        <fullName evidence="5">CoA-binding protein</fullName>
    </submittedName>
</protein>
<dbReference type="PATRIC" id="fig|940295.4.peg.1199"/>
<dbReference type="Pfam" id="PF13380">
    <property type="entry name" value="CoA_binding_2"/>
    <property type="match status" value="1"/>
</dbReference>
<sequence length="454" mass="49199">MKEFFEPSSIAVVGATPKVPKPGYVILTNLKRSFKGRLYAVNPKYEKVLGVPCYKSLREIPDNVDLAVVVVPTHAVEKVVDDAIAKGVKAVIIITAGFSEVGNKELEKRVTSKLRANGIRVIGPNCLGVYYGRTGVDTFFFREPGTPRPPLSDTAIISQSGALAASILDWASVEGIGIGAAVSLGNKADVNEVEVMEYLASKEFNKFLLYVEGLRAGEGEEFLATLAELSSIGKRIGIYKGGRTKASERAVSSHTASVAGDYKVYRDLVSEYGAIALEDFTEVVSFLSAFQYSPPLRGTRALVVTDAGGVGVMLADALPLDLPRPVSVELESKLPDYVKLNNPMDVGGDADDERYRLVLEYLAPKYDLVIVVALMESPATTLYLADIVKESMEATGKPHLLLSFGGVMSNALEKRARELGIPFSKSVDEAVAFSRLLLKEMTSRKLLEVRTKCY</sequence>
<dbReference type="SUPFAM" id="SSF51735">
    <property type="entry name" value="NAD(P)-binding Rossmann-fold domains"/>
    <property type="match status" value="1"/>
</dbReference>
<evidence type="ECO:0000256" key="3">
    <source>
        <dbReference type="ARBA" id="ARBA00022840"/>
    </source>
</evidence>
<evidence type="ECO:0000313" key="6">
    <source>
        <dbReference type="Proteomes" id="UP000060778"/>
    </source>
</evidence>
<evidence type="ECO:0000259" key="4">
    <source>
        <dbReference type="SMART" id="SM00881"/>
    </source>
</evidence>
<feature type="domain" description="CoA-binding" evidence="4">
    <location>
        <begin position="4"/>
        <end position="98"/>
    </location>
</feature>
<evidence type="ECO:0000256" key="1">
    <source>
        <dbReference type="ARBA" id="ARBA00022598"/>
    </source>
</evidence>
<dbReference type="PANTHER" id="PTHR43334">
    <property type="entry name" value="ACETATE--COA LIGASE [ADP-FORMING]"/>
    <property type="match status" value="1"/>
</dbReference>
<dbReference type="PANTHER" id="PTHR43334:SF2">
    <property type="entry name" value="ACETATE--COA LIGASE [ADP-FORMING]"/>
    <property type="match status" value="1"/>
</dbReference>
<dbReference type="InterPro" id="IPR051538">
    <property type="entry name" value="Acyl-CoA_Synth/Transferase"/>
</dbReference>
<dbReference type="GO" id="GO:0016874">
    <property type="term" value="F:ligase activity"/>
    <property type="evidence" value="ECO:0007669"/>
    <property type="project" value="UniProtKB-KW"/>
</dbReference>
<dbReference type="Gene3D" id="3.40.50.261">
    <property type="entry name" value="Succinyl-CoA synthetase domains"/>
    <property type="match status" value="2"/>
</dbReference>
<reference evidence="5 6" key="1">
    <citation type="submission" date="2013-11" db="EMBL/GenBank/DDBJ databases">
        <title>Comparative genomics of Ignicoccus.</title>
        <authorList>
            <person name="Podar M."/>
        </authorList>
    </citation>
    <scope>NUCLEOTIDE SEQUENCE [LARGE SCALE GENOMIC DNA]</scope>
    <source>
        <strain evidence="5 6">DSM 13165</strain>
    </source>
</reference>